<dbReference type="Pfam" id="PF12704">
    <property type="entry name" value="MacB_PCD"/>
    <property type="match status" value="1"/>
</dbReference>
<comment type="subcellular location">
    <subcellularLocation>
        <location evidence="1">Cell membrane</location>
        <topology evidence="1">Multi-pass membrane protein</topology>
    </subcellularLocation>
</comment>
<evidence type="ECO:0000313" key="11">
    <source>
        <dbReference type="Proteomes" id="UP000199062"/>
    </source>
</evidence>
<keyword evidence="2" id="KW-1003">Cell membrane</keyword>
<evidence type="ECO:0000256" key="1">
    <source>
        <dbReference type="ARBA" id="ARBA00004651"/>
    </source>
</evidence>
<dbReference type="GO" id="GO:0022857">
    <property type="term" value="F:transmembrane transporter activity"/>
    <property type="evidence" value="ECO:0007669"/>
    <property type="project" value="TreeGrafter"/>
</dbReference>
<evidence type="ECO:0000259" key="9">
    <source>
        <dbReference type="Pfam" id="PF12704"/>
    </source>
</evidence>
<evidence type="ECO:0000259" key="8">
    <source>
        <dbReference type="Pfam" id="PF02687"/>
    </source>
</evidence>
<feature type="transmembrane region" description="Helical" evidence="7">
    <location>
        <begin position="286"/>
        <end position="311"/>
    </location>
</feature>
<keyword evidence="11" id="KW-1185">Reference proteome</keyword>
<evidence type="ECO:0000256" key="4">
    <source>
        <dbReference type="ARBA" id="ARBA00022989"/>
    </source>
</evidence>
<dbReference type="Proteomes" id="UP000199062">
    <property type="component" value="Unassembled WGS sequence"/>
</dbReference>
<dbReference type="PANTHER" id="PTHR30572">
    <property type="entry name" value="MEMBRANE COMPONENT OF TRANSPORTER-RELATED"/>
    <property type="match status" value="1"/>
</dbReference>
<dbReference type="Pfam" id="PF02687">
    <property type="entry name" value="FtsX"/>
    <property type="match status" value="1"/>
</dbReference>
<feature type="domain" description="ABC3 transporter permease C-terminal" evidence="8">
    <location>
        <begin position="246"/>
        <end position="360"/>
    </location>
</feature>
<dbReference type="PANTHER" id="PTHR30572:SF4">
    <property type="entry name" value="ABC TRANSPORTER PERMEASE YTRF"/>
    <property type="match status" value="1"/>
</dbReference>
<dbReference type="InterPro" id="IPR003838">
    <property type="entry name" value="ABC3_permease_C"/>
</dbReference>
<feature type="transmembrane region" description="Helical" evidence="7">
    <location>
        <begin position="242"/>
        <end position="265"/>
    </location>
</feature>
<feature type="domain" description="MacB-like periplasmic core" evidence="9">
    <location>
        <begin position="16"/>
        <end position="208"/>
    </location>
</feature>
<sequence>MLAFARNNLSRARARTALAMAGITIGVLAIASLGMGGVAFQQSILQGADTVTQSVWLTPGEDADFAAFEERHLEEVRQYVDHPVYTMQQESAGVEAKKASTGATIYGFSHPGEFATADTGQIPDNWRSGALVGPDLADSLDVQTGDSVVVDGERHRILAVLEPTPQSSFVRTDNAVLLPPSQFDRSTYDLLMVRTDSPNEAFETSEDLDGSLNPGRDERYEVNDAEQLIDQFNQQMATINTFLLAIGGISLVVASVSIFNVMLMSAIERKEEIGVLRAVGYHRLDVLRLMLAEAILLGLGGAFVGVVLSVLLGMAINAELLSDPLAFTTEALQYAVMGFVFGTLASFLSGLYPAWKAANARPVEALRD</sequence>
<gene>
    <name evidence="10" type="ORF">SAMN05216559_0807</name>
</gene>
<name>A0A1I6KH85_9EURY</name>
<feature type="transmembrane region" description="Helical" evidence="7">
    <location>
        <begin position="331"/>
        <end position="352"/>
    </location>
</feature>
<evidence type="ECO:0000256" key="6">
    <source>
        <dbReference type="ARBA" id="ARBA00038076"/>
    </source>
</evidence>
<organism evidence="10 11">
    <name type="scientific">Halomicrobium zhouii</name>
    <dbReference type="NCBI Taxonomy" id="767519"/>
    <lineage>
        <taxon>Archaea</taxon>
        <taxon>Methanobacteriati</taxon>
        <taxon>Methanobacteriota</taxon>
        <taxon>Stenosarchaea group</taxon>
        <taxon>Halobacteria</taxon>
        <taxon>Halobacteriales</taxon>
        <taxon>Haloarculaceae</taxon>
        <taxon>Halomicrobium</taxon>
    </lineage>
</organism>
<accession>A0A1I6KH85</accession>
<reference evidence="10 11" key="1">
    <citation type="submission" date="2016-10" db="EMBL/GenBank/DDBJ databases">
        <authorList>
            <person name="de Groot N.N."/>
        </authorList>
    </citation>
    <scope>NUCLEOTIDE SEQUENCE [LARGE SCALE GENOMIC DNA]</scope>
    <source>
        <strain evidence="10 11">CGMCC 1.10457</strain>
    </source>
</reference>
<evidence type="ECO:0000256" key="2">
    <source>
        <dbReference type="ARBA" id="ARBA00022475"/>
    </source>
</evidence>
<dbReference type="EMBL" id="FOZK01000001">
    <property type="protein sequence ID" value="SFR90566.1"/>
    <property type="molecule type" value="Genomic_DNA"/>
</dbReference>
<protein>
    <submittedName>
        <fullName evidence="10">Putative ABC transport system permease protein</fullName>
    </submittedName>
</protein>
<dbReference type="GO" id="GO:0005886">
    <property type="term" value="C:plasma membrane"/>
    <property type="evidence" value="ECO:0007669"/>
    <property type="project" value="UniProtKB-SubCell"/>
</dbReference>
<dbReference type="InterPro" id="IPR050250">
    <property type="entry name" value="Macrolide_Exporter_MacB"/>
</dbReference>
<keyword evidence="3 7" id="KW-0812">Transmembrane</keyword>
<evidence type="ECO:0000256" key="7">
    <source>
        <dbReference type="SAM" id="Phobius"/>
    </source>
</evidence>
<dbReference type="STRING" id="767519.SAMN05216559_0807"/>
<evidence type="ECO:0000256" key="3">
    <source>
        <dbReference type="ARBA" id="ARBA00022692"/>
    </source>
</evidence>
<keyword evidence="5 7" id="KW-0472">Membrane</keyword>
<evidence type="ECO:0000256" key="5">
    <source>
        <dbReference type="ARBA" id="ARBA00023136"/>
    </source>
</evidence>
<proteinExistence type="inferred from homology"/>
<feature type="transmembrane region" description="Helical" evidence="7">
    <location>
        <begin position="16"/>
        <end position="40"/>
    </location>
</feature>
<comment type="similarity">
    <text evidence="6">Belongs to the ABC-4 integral membrane protein family.</text>
</comment>
<keyword evidence="4 7" id="KW-1133">Transmembrane helix</keyword>
<evidence type="ECO:0000313" key="10">
    <source>
        <dbReference type="EMBL" id="SFR90566.1"/>
    </source>
</evidence>
<dbReference type="InterPro" id="IPR025857">
    <property type="entry name" value="MacB_PCD"/>
</dbReference>
<dbReference type="AlphaFoldDB" id="A0A1I6KH85"/>